<dbReference type="Gene3D" id="3.40.50.1820">
    <property type="entry name" value="alpha/beta hydrolase"/>
    <property type="match status" value="1"/>
</dbReference>
<evidence type="ECO:0000256" key="4">
    <source>
        <dbReference type="ARBA" id="ARBA00023157"/>
    </source>
</evidence>
<dbReference type="PRINTS" id="PR00878">
    <property type="entry name" value="CHOLNESTRASE"/>
</dbReference>
<comment type="caution">
    <text evidence="8">The sequence shown here is derived from an EMBL/GenBank/DDBJ whole genome shotgun (WGS) entry which is preliminary data.</text>
</comment>
<evidence type="ECO:0000313" key="8">
    <source>
        <dbReference type="EMBL" id="KAK9731898.1"/>
    </source>
</evidence>
<protein>
    <submittedName>
        <fullName evidence="8">Carboxylesterase family</fullName>
    </submittedName>
</protein>
<dbReference type="Pfam" id="PF00135">
    <property type="entry name" value="COesterase"/>
    <property type="match status" value="1"/>
</dbReference>
<keyword evidence="3" id="KW-0378">Hydrolase</keyword>
<accession>A0AAW1LCQ1</accession>
<organism evidence="8 9">
    <name type="scientific">Popillia japonica</name>
    <name type="common">Japanese beetle</name>
    <dbReference type="NCBI Taxonomy" id="7064"/>
    <lineage>
        <taxon>Eukaryota</taxon>
        <taxon>Metazoa</taxon>
        <taxon>Ecdysozoa</taxon>
        <taxon>Arthropoda</taxon>
        <taxon>Hexapoda</taxon>
        <taxon>Insecta</taxon>
        <taxon>Pterygota</taxon>
        <taxon>Neoptera</taxon>
        <taxon>Endopterygota</taxon>
        <taxon>Coleoptera</taxon>
        <taxon>Polyphaga</taxon>
        <taxon>Scarabaeiformia</taxon>
        <taxon>Scarabaeidae</taxon>
        <taxon>Rutelinae</taxon>
        <taxon>Popillia</taxon>
    </lineage>
</organism>
<evidence type="ECO:0000313" key="9">
    <source>
        <dbReference type="Proteomes" id="UP001458880"/>
    </source>
</evidence>
<keyword evidence="9" id="KW-1185">Reference proteome</keyword>
<evidence type="ECO:0000256" key="2">
    <source>
        <dbReference type="ARBA" id="ARBA00022487"/>
    </source>
</evidence>
<keyword evidence="5" id="KW-0325">Glycoprotein</keyword>
<dbReference type="EMBL" id="JASPKY010000125">
    <property type="protein sequence ID" value="KAK9731898.1"/>
    <property type="molecule type" value="Genomic_DNA"/>
</dbReference>
<gene>
    <name evidence="8" type="ORF">QE152_g13293</name>
</gene>
<name>A0AAW1LCQ1_POPJA</name>
<feature type="domain" description="Carboxylesterase type B" evidence="7">
    <location>
        <begin position="80"/>
        <end position="249"/>
    </location>
</feature>
<dbReference type="InterPro" id="IPR000997">
    <property type="entry name" value="Cholinesterase"/>
</dbReference>
<evidence type="ECO:0000259" key="7">
    <source>
        <dbReference type="Pfam" id="PF00135"/>
    </source>
</evidence>
<dbReference type="Proteomes" id="UP001458880">
    <property type="component" value="Unassembled WGS sequence"/>
</dbReference>
<dbReference type="AlphaFoldDB" id="A0AAW1LCQ1"/>
<evidence type="ECO:0000256" key="5">
    <source>
        <dbReference type="ARBA" id="ARBA00023180"/>
    </source>
</evidence>
<sequence>MPGQNPRYVNLFNGKSKWKTFRYERYGHHNNTEGRDPSSPIIKEARKSFIFQPVGTYFILYDFIEYFEKDGPSYLQRDKYHDIINTIFRNMSALERDAIVFQYTDWEHANDGYLNQKMIGDVVGDYFFICPTNLFAQIAAEKGMKVYYYYFTHRTSTSLWGEWMGVMHGDEIEYVFGHPLNMSLQYNSRERELSLKMMQVFARFATNGKPVTDDINWPLYTKDHPQYFIFNADKTGIGKGPRATPCAFWNDFLPKLREGQGSGETPCEASVLGAVPSSTTQNYQTLLLLHSATIAIVILTTTNAF</sequence>
<comment type="similarity">
    <text evidence="1">Belongs to the type-B carboxylesterase/lipase family.</text>
</comment>
<dbReference type="InterPro" id="IPR050654">
    <property type="entry name" value="AChE-related_enzymes"/>
</dbReference>
<dbReference type="GO" id="GO:0006581">
    <property type="term" value="P:acetylcholine catabolic process"/>
    <property type="evidence" value="ECO:0007669"/>
    <property type="project" value="TreeGrafter"/>
</dbReference>
<proteinExistence type="inferred from homology"/>
<reference evidence="8 9" key="1">
    <citation type="journal article" date="2024" name="BMC Genomics">
        <title>De novo assembly and annotation of Popillia japonica's genome with initial clues to its potential as an invasive pest.</title>
        <authorList>
            <person name="Cucini C."/>
            <person name="Boschi S."/>
            <person name="Funari R."/>
            <person name="Cardaioli E."/>
            <person name="Iannotti N."/>
            <person name="Marturano G."/>
            <person name="Paoli F."/>
            <person name="Bruttini M."/>
            <person name="Carapelli A."/>
            <person name="Frati F."/>
            <person name="Nardi F."/>
        </authorList>
    </citation>
    <scope>NUCLEOTIDE SEQUENCE [LARGE SCALE GENOMIC DNA]</scope>
    <source>
        <strain evidence="8">DMR45628</strain>
    </source>
</reference>
<evidence type="ECO:0000256" key="3">
    <source>
        <dbReference type="ARBA" id="ARBA00022801"/>
    </source>
</evidence>
<dbReference type="GO" id="GO:0019695">
    <property type="term" value="P:choline metabolic process"/>
    <property type="evidence" value="ECO:0007669"/>
    <property type="project" value="TreeGrafter"/>
</dbReference>
<keyword evidence="4" id="KW-1015">Disulfide bond</keyword>
<dbReference type="PANTHER" id="PTHR43918:SF13">
    <property type="entry name" value="ACETYLCHOLINESTERASE"/>
    <property type="match status" value="1"/>
</dbReference>
<evidence type="ECO:0000256" key="1">
    <source>
        <dbReference type="ARBA" id="ARBA00005964"/>
    </source>
</evidence>
<evidence type="ECO:0000256" key="6">
    <source>
        <dbReference type="ARBA" id="ARBA00048484"/>
    </source>
</evidence>
<dbReference type="PANTHER" id="PTHR43918">
    <property type="entry name" value="ACETYLCHOLINESTERASE"/>
    <property type="match status" value="1"/>
</dbReference>
<comment type="catalytic activity">
    <reaction evidence="6">
        <text>acetylcholine + H2O = choline + acetate + H(+)</text>
        <dbReference type="Rhea" id="RHEA:17561"/>
        <dbReference type="ChEBI" id="CHEBI:15354"/>
        <dbReference type="ChEBI" id="CHEBI:15355"/>
        <dbReference type="ChEBI" id="CHEBI:15377"/>
        <dbReference type="ChEBI" id="CHEBI:15378"/>
        <dbReference type="ChEBI" id="CHEBI:30089"/>
        <dbReference type="EC" id="3.1.1.7"/>
    </reaction>
</comment>
<keyword evidence="2" id="KW-0719">Serine esterase</keyword>
<dbReference type="InterPro" id="IPR002018">
    <property type="entry name" value="CarbesteraseB"/>
</dbReference>
<dbReference type="SUPFAM" id="SSF53474">
    <property type="entry name" value="alpha/beta-Hydrolases"/>
    <property type="match status" value="1"/>
</dbReference>
<dbReference type="GO" id="GO:0003990">
    <property type="term" value="F:acetylcholinesterase activity"/>
    <property type="evidence" value="ECO:0007669"/>
    <property type="project" value="UniProtKB-EC"/>
</dbReference>
<dbReference type="InterPro" id="IPR029058">
    <property type="entry name" value="AB_hydrolase_fold"/>
</dbReference>
<dbReference type="GO" id="GO:0005615">
    <property type="term" value="C:extracellular space"/>
    <property type="evidence" value="ECO:0007669"/>
    <property type="project" value="TreeGrafter"/>
</dbReference>
<dbReference type="GO" id="GO:0005886">
    <property type="term" value="C:plasma membrane"/>
    <property type="evidence" value="ECO:0007669"/>
    <property type="project" value="TreeGrafter"/>
</dbReference>